<organism evidence="4 5">
    <name type="scientific">Actinomadura viridis</name>
    <dbReference type="NCBI Taxonomy" id="58110"/>
    <lineage>
        <taxon>Bacteria</taxon>
        <taxon>Bacillati</taxon>
        <taxon>Actinomycetota</taxon>
        <taxon>Actinomycetes</taxon>
        <taxon>Streptosporangiales</taxon>
        <taxon>Thermomonosporaceae</taxon>
        <taxon>Actinomadura</taxon>
    </lineage>
</organism>
<evidence type="ECO:0000259" key="2">
    <source>
        <dbReference type="Pfam" id="PF05378"/>
    </source>
</evidence>
<protein>
    <submittedName>
        <fullName evidence="4">N-methylhydantoinase A</fullName>
        <ecNumber evidence="4">3.5.2.14</ecNumber>
    </submittedName>
</protein>
<evidence type="ECO:0000259" key="1">
    <source>
        <dbReference type="Pfam" id="PF01968"/>
    </source>
</evidence>
<dbReference type="EC" id="3.5.2.14" evidence="4"/>
<dbReference type="AlphaFoldDB" id="A0A931DFI8"/>
<feature type="domain" description="Acetophenone carboxylase-like C-terminal" evidence="3">
    <location>
        <begin position="569"/>
        <end position="702"/>
    </location>
</feature>
<sequence length="710" mass="73417">MGITLASDVGGTFTDVVLTGADGRVEVAKTLTTPDDPTTGLMRGVERVLAATGVKPGEVSRFVHATTLATNVILERTGVPVAFVTTAGFRSMLALGRQARVEEERYDLAYVRPEPPVPLSHTFAVPERVAADGTVLLPLDERAAAEVAAAIAALDVTAVAICLLHSYANPVHERRLAEIVQAALPAGATVVTSASVWPELGEYERATTTLMSAYVGPVMASYLRRLGGRLRDLGVTAPVHVMESAGGVLPAALAASRAVYTIESGPAAGVIAAARHGTDLISFDMGGTTAKAGLVRGGRPGITHEFQVGGKGSYGGRRPGTGVPIKVPAIDLAEVGSGGGSIAWVEEGTLRVGPRSAGADPGPACYGRGGTLPTVTDANLVLGYLDPDGFGGFRLSEERARAALTEHVARPLGVADVVDAAAAVHEIANAQMGTAVHVVTVRRGIDPRGLTLVALGGAAPTHAAHLAERFGIGRVLVPPQAGVGSAVGLLYADLAIERARTFLAPADRLVSCSGSGDLLGELTRVFEELERACLQDLGGSSPQGDADLVGGEPGGAFTRDGTSVRAVGVRFVGQAHAFTIELPPGPLTPATVRQATEEFYARYRESYGIDLRDPAEITTARVRVTLPSGSRAPRPVVKPGDGTSGARRVWLEGRFLDVPTRERAECPPGVELAGPCVVTEPQCSLLVPPGWRGTVDDHGAIVLERAEPGA</sequence>
<keyword evidence="5" id="KW-1185">Reference proteome</keyword>
<dbReference type="InterPro" id="IPR043129">
    <property type="entry name" value="ATPase_NBD"/>
</dbReference>
<dbReference type="GO" id="GO:0005829">
    <property type="term" value="C:cytosol"/>
    <property type="evidence" value="ECO:0007669"/>
    <property type="project" value="TreeGrafter"/>
</dbReference>
<gene>
    <name evidence="4" type="ORF">IW256_001962</name>
</gene>
<dbReference type="Pfam" id="PF05378">
    <property type="entry name" value="Hydant_A_N"/>
    <property type="match status" value="1"/>
</dbReference>
<dbReference type="InterPro" id="IPR008040">
    <property type="entry name" value="Hydant_A_N"/>
</dbReference>
<evidence type="ECO:0000313" key="5">
    <source>
        <dbReference type="Proteomes" id="UP000614047"/>
    </source>
</evidence>
<feature type="domain" description="Hydantoinase/oxoprolinase N-terminal" evidence="2">
    <location>
        <begin position="8"/>
        <end position="182"/>
    </location>
</feature>
<dbReference type="GO" id="GO:0006749">
    <property type="term" value="P:glutathione metabolic process"/>
    <property type="evidence" value="ECO:0007669"/>
    <property type="project" value="TreeGrafter"/>
</dbReference>
<dbReference type="EMBL" id="JADOUA010000001">
    <property type="protein sequence ID" value="MBG6087849.1"/>
    <property type="molecule type" value="Genomic_DNA"/>
</dbReference>
<name>A0A931DFI8_9ACTN</name>
<dbReference type="GO" id="GO:0017168">
    <property type="term" value="F:5-oxoprolinase (ATP-hydrolyzing) activity"/>
    <property type="evidence" value="ECO:0007669"/>
    <property type="project" value="TreeGrafter"/>
</dbReference>
<proteinExistence type="predicted"/>
<dbReference type="PANTHER" id="PTHR11365">
    <property type="entry name" value="5-OXOPROLINASE RELATED"/>
    <property type="match status" value="1"/>
</dbReference>
<dbReference type="RefSeq" id="WP_197010652.1">
    <property type="nucleotide sequence ID" value="NZ_BAABES010000008.1"/>
</dbReference>
<evidence type="ECO:0000259" key="3">
    <source>
        <dbReference type="Pfam" id="PF19278"/>
    </source>
</evidence>
<dbReference type="SUPFAM" id="SSF53067">
    <property type="entry name" value="Actin-like ATPase domain"/>
    <property type="match status" value="1"/>
</dbReference>
<dbReference type="InterPro" id="IPR045079">
    <property type="entry name" value="Oxoprolinase-like"/>
</dbReference>
<dbReference type="Proteomes" id="UP000614047">
    <property type="component" value="Unassembled WGS sequence"/>
</dbReference>
<comment type="caution">
    <text evidence="4">The sequence shown here is derived from an EMBL/GenBank/DDBJ whole genome shotgun (WGS) entry which is preliminary data.</text>
</comment>
<evidence type="ECO:0000313" key="4">
    <source>
        <dbReference type="EMBL" id="MBG6087849.1"/>
    </source>
</evidence>
<reference evidence="4" key="1">
    <citation type="submission" date="2020-11" db="EMBL/GenBank/DDBJ databases">
        <title>Sequencing the genomes of 1000 actinobacteria strains.</title>
        <authorList>
            <person name="Klenk H.-P."/>
        </authorList>
    </citation>
    <scope>NUCLEOTIDE SEQUENCE</scope>
    <source>
        <strain evidence="4">DSM 43175</strain>
    </source>
</reference>
<dbReference type="InterPro" id="IPR002821">
    <property type="entry name" value="Hydantoinase_A"/>
</dbReference>
<feature type="domain" description="Hydantoinase A/oxoprolinase" evidence="1">
    <location>
        <begin position="205"/>
        <end position="497"/>
    </location>
</feature>
<dbReference type="GO" id="GO:0047423">
    <property type="term" value="F:N-methylhydantoinase (ATP-hydrolyzing) activity"/>
    <property type="evidence" value="ECO:0007669"/>
    <property type="project" value="UniProtKB-EC"/>
</dbReference>
<dbReference type="InterPro" id="IPR049517">
    <property type="entry name" value="ACX-like_C"/>
</dbReference>
<dbReference type="PANTHER" id="PTHR11365:SF23">
    <property type="entry name" value="HYPOTHETICAL 5-OXOPROLINASE (EUROFUNG)-RELATED"/>
    <property type="match status" value="1"/>
</dbReference>
<accession>A0A931DFI8</accession>
<keyword evidence="4" id="KW-0378">Hydrolase</keyword>
<dbReference type="Pfam" id="PF19278">
    <property type="entry name" value="Hydant_A_C"/>
    <property type="match status" value="1"/>
</dbReference>
<dbReference type="Pfam" id="PF01968">
    <property type="entry name" value="Hydantoinase_A"/>
    <property type="match status" value="1"/>
</dbReference>